<protein>
    <submittedName>
        <fullName evidence="2">GGDEF domain-containing protein</fullName>
        <ecNumber evidence="2">2.7.7.65</ecNumber>
    </submittedName>
</protein>
<dbReference type="PANTHER" id="PTHR46663">
    <property type="entry name" value="DIGUANYLATE CYCLASE DGCT-RELATED"/>
    <property type="match status" value="1"/>
</dbReference>
<reference evidence="2 3" key="1">
    <citation type="submission" date="2024-03" db="EMBL/GenBank/DDBJ databases">
        <title>Human intestinal bacterial collection.</title>
        <authorList>
            <person name="Pauvert C."/>
            <person name="Hitch T.C.A."/>
            <person name="Clavel T."/>
        </authorList>
    </citation>
    <scope>NUCLEOTIDE SEQUENCE [LARGE SCALE GENOMIC DNA]</scope>
    <source>
        <strain evidence="2 3">CLA-SR-H024</strain>
    </source>
</reference>
<keyword evidence="2" id="KW-0548">Nucleotidyltransferase</keyword>
<keyword evidence="3" id="KW-1185">Reference proteome</keyword>
<feature type="domain" description="GGDEF" evidence="1">
    <location>
        <begin position="1"/>
        <end position="84"/>
    </location>
</feature>
<dbReference type="EMBL" id="JBBMFN010000010">
    <property type="protein sequence ID" value="MEQ2465338.1"/>
    <property type="molecule type" value="Genomic_DNA"/>
</dbReference>
<dbReference type="InterPro" id="IPR000160">
    <property type="entry name" value="GGDEF_dom"/>
</dbReference>
<dbReference type="GO" id="GO:0052621">
    <property type="term" value="F:diguanylate cyclase activity"/>
    <property type="evidence" value="ECO:0007669"/>
    <property type="project" value="UniProtKB-EC"/>
</dbReference>
<dbReference type="SUPFAM" id="SSF55073">
    <property type="entry name" value="Nucleotide cyclase"/>
    <property type="match status" value="1"/>
</dbReference>
<evidence type="ECO:0000313" key="2">
    <source>
        <dbReference type="EMBL" id="MEQ2465338.1"/>
    </source>
</evidence>
<organism evidence="2 3">
    <name type="scientific">Niallia hominis</name>
    <dbReference type="NCBI Taxonomy" id="3133173"/>
    <lineage>
        <taxon>Bacteria</taxon>
        <taxon>Bacillati</taxon>
        <taxon>Bacillota</taxon>
        <taxon>Bacilli</taxon>
        <taxon>Bacillales</taxon>
        <taxon>Bacillaceae</taxon>
        <taxon>Niallia</taxon>
    </lineage>
</organism>
<evidence type="ECO:0000259" key="1">
    <source>
        <dbReference type="PROSITE" id="PS50887"/>
    </source>
</evidence>
<dbReference type="InterPro" id="IPR043128">
    <property type="entry name" value="Rev_trsase/Diguanyl_cyclase"/>
</dbReference>
<evidence type="ECO:0000313" key="3">
    <source>
        <dbReference type="Proteomes" id="UP001465426"/>
    </source>
</evidence>
<accession>A0ABV1EYA4</accession>
<dbReference type="NCBIfam" id="TIGR00254">
    <property type="entry name" value="GGDEF"/>
    <property type="match status" value="1"/>
</dbReference>
<proteinExistence type="predicted"/>
<gene>
    <name evidence="2" type="ORF">WMO63_06595</name>
</gene>
<comment type="caution">
    <text evidence="2">The sequence shown here is derived from an EMBL/GenBank/DDBJ whole genome shotgun (WGS) entry which is preliminary data.</text>
</comment>
<keyword evidence="2" id="KW-0808">Transferase</keyword>
<sequence>MPREFIVIVEESSKNELENIADRIIQSTSQPYFINKTEAQVSVSIGISLYPNDGETKEILLENADRAMYYAKNNGKNRFKFYTPDLMNIDPPKEGFIEKWRNTLQNSLFKIDKKGK</sequence>
<dbReference type="InterPro" id="IPR029787">
    <property type="entry name" value="Nucleotide_cyclase"/>
</dbReference>
<dbReference type="EC" id="2.7.7.65" evidence="2"/>
<dbReference type="Gene3D" id="3.30.70.270">
    <property type="match status" value="1"/>
</dbReference>
<dbReference type="InterPro" id="IPR052163">
    <property type="entry name" value="DGC-Regulatory_Protein"/>
</dbReference>
<dbReference type="PANTHER" id="PTHR46663:SF2">
    <property type="entry name" value="GGDEF DOMAIN-CONTAINING PROTEIN"/>
    <property type="match status" value="1"/>
</dbReference>
<dbReference type="PROSITE" id="PS50887">
    <property type="entry name" value="GGDEF"/>
    <property type="match status" value="1"/>
</dbReference>
<name>A0ABV1EYA4_9BACI</name>
<dbReference type="Pfam" id="PF00990">
    <property type="entry name" value="GGDEF"/>
    <property type="match status" value="1"/>
</dbReference>
<dbReference type="CDD" id="cd01949">
    <property type="entry name" value="GGDEF"/>
    <property type="match status" value="1"/>
</dbReference>
<dbReference type="RefSeq" id="WP_235250843.1">
    <property type="nucleotide sequence ID" value="NZ_JBBMFN010000010.1"/>
</dbReference>
<dbReference type="Proteomes" id="UP001465426">
    <property type="component" value="Unassembled WGS sequence"/>
</dbReference>